<dbReference type="AlphaFoldDB" id="A0A172YIJ5"/>
<organism evidence="2 3">
    <name type="scientific">Halotalea alkalilenta</name>
    <dbReference type="NCBI Taxonomy" id="376489"/>
    <lineage>
        <taxon>Bacteria</taxon>
        <taxon>Pseudomonadati</taxon>
        <taxon>Pseudomonadota</taxon>
        <taxon>Gammaproteobacteria</taxon>
        <taxon>Oceanospirillales</taxon>
        <taxon>Halomonadaceae</taxon>
        <taxon>Halotalea</taxon>
    </lineage>
</organism>
<dbReference type="Proteomes" id="UP000077875">
    <property type="component" value="Chromosome"/>
</dbReference>
<gene>
    <name evidence="2" type="ORF">A5892_17530</name>
</gene>
<dbReference type="Pfam" id="PF11154">
    <property type="entry name" value="DUF2934"/>
    <property type="match status" value="1"/>
</dbReference>
<dbReference type="EMBL" id="CP015243">
    <property type="protein sequence ID" value="ANF59041.1"/>
    <property type="molecule type" value="Genomic_DNA"/>
</dbReference>
<proteinExistence type="predicted"/>
<feature type="compositionally biased region" description="Basic and acidic residues" evidence="1">
    <location>
        <begin position="92"/>
        <end position="101"/>
    </location>
</feature>
<accession>A0A172YIJ5</accession>
<dbReference type="STRING" id="376489.A5892_17530"/>
<dbReference type="KEGG" id="haa:A5892_17530"/>
<feature type="compositionally biased region" description="Low complexity" evidence="1">
    <location>
        <begin position="65"/>
        <end position="75"/>
    </location>
</feature>
<dbReference type="InterPro" id="IPR021327">
    <property type="entry name" value="DUF2934"/>
</dbReference>
<feature type="region of interest" description="Disordered" evidence="1">
    <location>
        <begin position="41"/>
        <end position="115"/>
    </location>
</feature>
<evidence type="ECO:0000256" key="1">
    <source>
        <dbReference type="SAM" id="MobiDB-lite"/>
    </source>
</evidence>
<feature type="compositionally biased region" description="Low complexity" evidence="1">
    <location>
        <begin position="82"/>
        <end position="91"/>
    </location>
</feature>
<sequence>MVMDEELRIRQLAYRIWEAEGRPSGQHDLHWQMACKLVAAERGESAQPARSDAAAGEESLGSVGKAAIEPAPAAAKPKRASTKAATKPSAKAADKTVEKPAKKPGRGKAQTPPKE</sequence>
<evidence type="ECO:0000313" key="3">
    <source>
        <dbReference type="Proteomes" id="UP000077875"/>
    </source>
</evidence>
<keyword evidence="3" id="KW-1185">Reference proteome</keyword>
<evidence type="ECO:0000313" key="2">
    <source>
        <dbReference type="EMBL" id="ANF59041.1"/>
    </source>
</evidence>
<name>A0A172YIJ5_9GAMM</name>
<evidence type="ECO:0008006" key="4">
    <source>
        <dbReference type="Google" id="ProtNLM"/>
    </source>
</evidence>
<reference evidence="2 3" key="1">
    <citation type="submission" date="2016-04" db="EMBL/GenBank/DDBJ databases">
        <title>Complete Genome Sequence of Halotalea alkalilenta IHB B 13600.</title>
        <authorList>
            <person name="Swarnkar M.K."/>
            <person name="Sharma A."/>
            <person name="Kaushal K."/>
            <person name="Soni R."/>
            <person name="Rana S."/>
            <person name="Singh A.K."/>
            <person name="Gulati A."/>
        </authorList>
    </citation>
    <scope>NUCLEOTIDE SEQUENCE [LARGE SCALE GENOMIC DNA]</scope>
    <source>
        <strain evidence="2 3">IHB B 13600</strain>
    </source>
</reference>
<protein>
    <recommendedName>
        <fullName evidence="4">DUF2934 domain-containing protein</fullName>
    </recommendedName>
</protein>